<evidence type="ECO:0000256" key="2">
    <source>
        <dbReference type="SAM" id="MobiDB-lite"/>
    </source>
</evidence>
<evidence type="ECO:0000313" key="4">
    <source>
        <dbReference type="EMBL" id="QHT25736.1"/>
    </source>
</evidence>
<dbReference type="EMBL" id="MN739774">
    <property type="protein sequence ID" value="QHT25736.1"/>
    <property type="molecule type" value="Genomic_DNA"/>
</dbReference>
<name>A0A6C0E9C5_9ZZZZ</name>
<dbReference type="GO" id="GO:0003677">
    <property type="term" value="F:DNA binding"/>
    <property type="evidence" value="ECO:0007669"/>
    <property type="project" value="UniProtKB-KW"/>
</dbReference>
<feature type="compositionally biased region" description="Basic and acidic residues" evidence="2">
    <location>
        <begin position="21"/>
        <end position="36"/>
    </location>
</feature>
<proteinExistence type="predicted"/>
<dbReference type="InterPro" id="IPR010982">
    <property type="entry name" value="Lambda_DNA-bd_dom_sf"/>
</dbReference>
<feature type="region of interest" description="Disordered" evidence="2">
    <location>
        <begin position="1"/>
        <end position="36"/>
    </location>
</feature>
<dbReference type="Gene3D" id="1.10.260.40">
    <property type="entry name" value="lambda repressor-like DNA-binding domains"/>
    <property type="match status" value="1"/>
</dbReference>
<evidence type="ECO:0000259" key="3">
    <source>
        <dbReference type="PROSITE" id="PS50943"/>
    </source>
</evidence>
<dbReference type="AlphaFoldDB" id="A0A6C0E9C5"/>
<accession>A0A6C0E9C5</accession>
<sequence length="122" mass="13783">MDCQDWSPVVFKKKNPSNAPKKTEKKMDAGKNSHKPDLNIKKLVEDDIPQIELKVPHDISMQIQKARLDATMTQHELATKTSIPAKIVTDIENGSIVYNAQTKKYIQMLAKSLGIKIIKQKT</sequence>
<dbReference type="PANTHER" id="PTHR10245:SF15">
    <property type="entry name" value="ENDOTHELIAL DIFFERENTIATION-RELATED FACTOR 1"/>
    <property type="match status" value="1"/>
</dbReference>
<dbReference type="InterPro" id="IPR001387">
    <property type="entry name" value="Cro/C1-type_HTH"/>
</dbReference>
<dbReference type="CDD" id="cd00093">
    <property type="entry name" value="HTH_XRE"/>
    <property type="match status" value="1"/>
</dbReference>
<protein>
    <recommendedName>
        <fullName evidence="3">HTH cro/C1-type domain-containing protein</fullName>
    </recommendedName>
</protein>
<evidence type="ECO:0000256" key="1">
    <source>
        <dbReference type="ARBA" id="ARBA00023125"/>
    </source>
</evidence>
<feature type="domain" description="HTH cro/C1-type" evidence="3">
    <location>
        <begin position="63"/>
        <end position="120"/>
    </location>
</feature>
<reference evidence="4" key="1">
    <citation type="journal article" date="2020" name="Nature">
        <title>Giant virus diversity and host interactions through global metagenomics.</title>
        <authorList>
            <person name="Schulz F."/>
            <person name="Roux S."/>
            <person name="Paez-Espino D."/>
            <person name="Jungbluth S."/>
            <person name="Walsh D.A."/>
            <person name="Denef V.J."/>
            <person name="McMahon K.D."/>
            <person name="Konstantinidis K.T."/>
            <person name="Eloe-Fadrosh E.A."/>
            <person name="Kyrpides N.C."/>
            <person name="Woyke T."/>
        </authorList>
    </citation>
    <scope>NUCLEOTIDE SEQUENCE</scope>
    <source>
        <strain evidence="4">GVMAG-M-3300023179-27</strain>
    </source>
</reference>
<dbReference type="SUPFAM" id="SSF47413">
    <property type="entry name" value="lambda repressor-like DNA-binding domains"/>
    <property type="match status" value="1"/>
</dbReference>
<keyword evidence="1" id="KW-0238">DNA-binding</keyword>
<dbReference type="PROSITE" id="PS50943">
    <property type="entry name" value="HTH_CROC1"/>
    <property type="match status" value="1"/>
</dbReference>
<dbReference type="PANTHER" id="PTHR10245">
    <property type="entry name" value="ENDOTHELIAL DIFFERENTIATION-RELATED FACTOR 1 MULTIPROTEIN BRIDGING FACTOR 1"/>
    <property type="match status" value="1"/>
</dbReference>
<organism evidence="4">
    <name type="scientific">viral metagenome</name>
    <dbReference type="NCBI Taxonomy" id="1070528"/>
    <lineage>
        <taxon>unclassified sequences</taxon>
        <taxon>metagenomes</taxon>
        <taxon>organismal metagenomes</taxon>
    </lineage>
</organism>
<dbReference type="GO" id="GO:0005634">
    <property type="term" value="C:nucleus"/>
    <property type="evidence" value="ECO:0007669"/>
    <property type="project" value="TreeGrafter"/>
</dbReference>
<dbReference type="Pfam" id="PF01381">
    <property type="entry name" value="HTH_3"/>
    <property type="match status" value="1"/>
</dbReference>